<evidence type="ECO:0000256" key="1">
    <source>
        <dbReference type="SAM" id="Phobius"/>
    </source>
</evidence>
<feature type="transmembrane region" description="Helical" evidence="1">
    <location>
        <begin position="12"/>
        <end position="29"/>
    </location>
</feature>
<keyword evidence="3" id="KW-1185">Reference proteome</keyword>
<comment type="caution">
    <text evidence="2">The sequence shown here is derived from an EMBL/GenBank/DDBJ whole genome shotgun (WGS) entry which is preliminary data.</text>
</comment>
<proteinExistence type="predicted"/>
<gene>
    <name evidence="2" type="ORF">bsdE14_40470</name>
</gene>
<name>A0ABQ5NBJ8_9CLOT</name>
<reference evidence="2 3" key="1">
    <citation type="journal article" date="2024" name="Int. J. Syst. Evol. Microbiol.">
        <title>Clostridium omnivorum sp. nov., isolated from anoxic soil under the treatment of reductive soil disinfestation.</title>
        <authorList>
            <person name="Ueki A."/>
            <person name="Tonouchi A."/>
            <person name="Kaku N."/>
            <person name="Honma S."/>
            <person name="Ueki K."/>
        </authorList>
    </citation>
    <scope>NUCLEOTIDE SEQUENCE [LARGE SCALE GENOMIC DNA]</scope>
    <source>
        <strain evidence="2 3">E14</strain>
    </source>
</reference>
<dbReference type="RefSeq" id="WP_264851945.1">
    <property type="nucleotide sequence ID" value="NZ_BRXR01000001.1"/>
</dbReference>
<keyword evidence="1" id="KW-1133">Transmembrane helix</keyword>
<keyword evidence="1" id="KW-0812">Transmembrane</keyword>
<dbReference type="EMBL" id="BRXR01000001">
    <property type="protein sequence ID" value="GLC32637.1"/>
    <property type="molecule type" value="Genomic_DNA"/>
</dbReference>
<organism evidence="2 3">
    <name type="scientific">Clostridium omnivorum</name>
    <dbReference type="NCBI Taxonomy" id="1604902"/>
    <lineage>
        <taxon>Bacteria</taxon>
        <taxon>Bacillati</taxon>
        <taxon>Bacillota</taxon>
        <taxon>Clostridia</taxon>
        <taxon>Eubacteriales</taxon>
        <taxon>Clostridiaceae</taxon>
        <taxon>Clostridium</taxon>
    </lineage>
</organism>
<feature type="transmembrane region" description="Helical" evidence="1">
    <location>
        <begin position="35"/>
        <end position="52"/>
    </location>
</feature>
<dbReference type="Proteomes" id="UP001208567">
    <property type="component" value="Unassembled WGS sequence"/>
</dbReference>
<evidence type="ECO:0000313" key="2">
    <source>
        <dbReference type="EMBL" id="GLC32637.1"/>
    </source>
</evidence>
<evidence type="ECO:0000313" key="3">
    <source>
        <dbReference type="Proteomes" id="UP001208567"/>
    </source>
</evidence>
<sequence>MLHKVKQWPQMMTFTIGLGLVLIGSAFTSDYLIRLIGGILISLGFLFIFIASDRIHIKSEK</sequence>
<accession>A0ABQ5NBJ8</accession>
<protein>
    <submittedName>
        <fullName evidence="2">Uncharacterized protein</fullName>
    </submittedName>
</protein>
<keyword evidence="1" id="KW-0472">Membrane</keyword>